<dbReference type="AlphaFoldDB" id="A0A2W2D6Q7"/>
<dbReference type="Proteomes" id="UP000249304">
    <property type="component" value="Unassembled WGS sequence"/>
</dbReference>
<organism evidence="1 2">
    <name type="scientific">Nonomuraea aridisoli</name>
    <dbReference type="NCBI Taxonomy" id="2070368"/>
    <lineage>
        <taxon>Bacteria</taxon>
        <taxon>Bacillati</taxon>
        <taxon>Actinomycetota</taxon>
        <taxon>Actinomycetes</taxon>
        <taxon>Streptosporangiales</taxon>
        <taxon>Streptosporangiaceae</taxon>
        <taxon>Nonomuraea</taxon>
    </lineage>
</organism>
<keyword evidence="2" id="KW-1185">Reference proteome</keyword>
<proteinExistence type="predicted"/>
<dbReference type="EMBL" id="POUD01000287">
    <property type="protein sequence ID" value="PZG07656.1"/>
    <property type="molecule type" value="Genomic_DNA"/>
</dbReference>
<evidence type="ECO:0000313" key="2">
    <source>
        <dbReference type="Proteomes" id="UP000249304"/>
    </source>
</evidence>
<comment type="caution">
    <text evidence="1">The sequence shown here is derived from an EMBL/GenBank/DDBJ whole genome shotgun (WGS) entry which is preliminary data.</text>
</comment>
<protein>
    <submittedName>
        <fullName evidence="1">Uncharacterized protein</fullName>
    </submittedName>
</protein>
<evidence type="ECO:0000313" key="1">
    <source>
        <dbReference type="EMBL" id="PZG07656.1"/>
    </source>
</evidence>
<gene>
    <name evidence="1" type="ORF">C1J01_40270</name>
</gene>
<dbReference type="OrthoDB" id="5524117at2"/>
<sequence>MRVVSHPEAEVRRATPADLRVRRDMSVILAKDQRPEPDLCVIHAEAGKRAHQTFYAEAAIPHFWRVKNHSDKPIVHVYELDPVTRGYALTGRHHARLKFAVPFDLDIDLTGIDDI</sequence>
<name>A0A2W2D6Q7_9ACTN</name>
<accession>A0A2W2D6Q7</accession>
<reference evidence="1 2" key="1">
    <citation type="submission" date="2018-01" db="EMBL/GenBank/DDBJ databases">
        <title>Draft genome sequence of Nonomuraea sp. KC333.</title>
        <authorList>
            <person name="Sahin N."/>
            <person name="Saygin H."/>
            <person name="Ay H."/>
        </authorList>
    </citation>
    <scope>NUCLEOTIDE SEQUENCE [LARGE SCALE GENOMIC DNA]</scope>
    <source>
        <strain evidence="1 2">KC333</strain>
    </source>
</reference>